<evidence type="ECO:0000313" key="4">
    <source>
        <dbReference type="Proteomes" id="UP000195521"/>
    </source>
</evidence>
<feature type="region of interest" description="Disordered" evidence="1">
    <location>
        <begin position="347"/>
        <end position="367"/>
    </location>
</feature>
<dbReference type="InterPro" id="IPR001623">
    <property type="entry name" value="DnaJ_domain"/>
</dbReference>
<dbReference type="InterPro" id="IPR018253">
    <property type="entry name" value="DnaJ_domain_CS"/>
</dbReference>
<dbReference type="CDD" id="cd06257">
    <property type="entry name" value="DnaJ"/>
    <property type="match status" value="1"/>
</dbReference>
<feature type="compositionally biased region" description="Polar residues" evidence="1">
    <location>
        <begin position="151"/>
        <end position="171"/>
    </location>
</feature>
<dbReference type="PROSITE" id="PS00636">
    <property type="entry name" value="DNAJ_1"/>
    <property type="match status" value="1"/>
</dbReference>
<dbReference type="Pfam" id="PF00226">
    <property type="entry name" value="DnaJ"/>
    <property type="match status" value="1"/>
</dbReference>
<proteinExistence type="predicted"/>
<dbReference type="OMA" id="CAYEFLI"/>
<feature type="compositionally biased region" description="Basic residues" evidence="1">
    <location>
        <begin position="175"/>
        <end position="184"/>
    </location>
</feature>
<dbReference type="PROSITE" id="PS50076">
    <property type="entry name" value="DNAJ_2"/>
    <property type="match status" value="1"/>
</dbReference>
<organism evidence="3 4">
    <name type="scientific">Plasmodium gonderi</name>
    <dbReference type="NCBI Taxonomy" id="77519"/>
    <lineage>
        <taxon>Eukaryota</taxon>
        <taxon>Sar</taxon>
        <taxon>Alveolata</taxon>
        <taxon>Apicomplexa</taxon>
        <taxon>Aconoidasida</taxon>
        <taxon>Haemosporida</taxon>
        <taxon>Plasmodiidae</taxon>
        <taxon>Plasmodium</taxon>
        <taxon>Plasmodium (Plasmodium)</taxon>
    </lineage>
</organism>
<keyword evidence="4" id="KW-1185">Reference proteome</keyword>
<dbReference type="Proteomes" id="UP000195521">
    <property type="component" value="Unassembled WGS sequence"/>
</dbReference>
<dbReference type="EMBL" id="BDQF01000014">
    <property type="protein sequence ID" value="GAW82999.1"/>
    <property type="molecule type" value="Genomic_DNA"/>
</dbReference>
<dbReference type="SUPFAM" id="SSF46565">
    <property type="entry name" value="Chaperone J-domain"/>
    <property type="match status" value="1"/>
</dbReference>
<evidence type="ECO:0000259" key="2">
    <source>
        <dbReference type="PROSITE" id="PS50076"/>
    </source>
</evidence>
<dbReference type="Gene3D" id="1.10.287.110">
    <property type="entry name" value="DnaJ domain"/>
    <property type="match status" value="1"/>
</dbReference>
<evidence type="ECO:0000256" key="1">
    <source>
        <dbReference type="SAM" id="MobiDB-lite"/>
    </source>
</evidence>
<accession>A0A1Y1JKG4</accession>
<gene>
    <name evidence="3" type="ORF">PGO_132710</name>
</gene>
<reference evidence="4" key="1">
    <citation type="submission" date="2017-04" db="EMBL/GenBank/DDBJ databases">
        <title>Plasmodium gonderi genome.</title>
        <authorList>
            <person name="Arisue N."/>
            <person name="Honma H."/>
            <person name="Kawai S."/>
            <person name="Tougan T."/>
            <person name="Tanabe K."/>
            <person name="Horii T."/>
        </authorList>
    </citation>
    <scope>NUCLEOTIDE SEQUENCE [LARGE SCALE GENOMIC DNA]</scope>
    <source>
        <strain evidence="4">ATCC 30045</strain>
    </source>
</reference>
<dbReference type="InterPro" id="IPR036869">
    <property type="entry name" value="J_dom_sf"/>
</dbReference>
<dbReference type="AlphaFoldDB" id="A0A1Y1JKG4"/>
<dbReference type="GeneID" id="39749737"/>
<protein>
    <submittedName>
        <fullName evidence="3">DnaJ domain containing protein</fullName>
    </submittedName>
</protein>
<dbReference type="RefSeq" id="XP_028545588.1">
    <property type="nucleotide sequence ID" value="XM_028689787.1"/>
</dbReference>
<evidence type="ECO:0000313" key="3">
    <source>
        <dbReference type="EMBL" id="GAW82999.1"/>
    </source>
</evidence>
<sequence length="383" mass="45394">MDPSFIPKELAGKDIYKILGLSYNDADKENIKNVIRKRYLKYALILHPDKNEGVEKSEKIETSADSFNTLKCAYEFLMNENLRKKYNHYVAEEKAKEENKKVKNVRPSNISLSRFLDEKIFDAHKNEKLAYKRKLEEQEKKAARERKCYASRNTSETWQSSMKHSPSSTFNYRACGKRKKKKKKNADEEIGEEADGDEEAEGDEEDMDEIQAKGRGEYLKKIKRENEEFMRKYSAEPCGKKKGHEKLNDDKTIEIYLNNYLCNVNLLQEYIKEKHFINFFINFNFLKYELNMNDKEKNNERKVGYFIFSHRSEAISAYLYYKKNANKIYHNFKLKLVLPCNDNKKVGRDQMSEQHKGEEEDKNNSDKIMNEMVNELDKMFFSV</sequence>
<comment type="caution">
    <text evidence="3">The sequence shown here is derived from an EMBL/GenBank/DDBJ whole genome shotgun (WGS) entry which is preliminary data.</text>
</comment>
<feature type="compositionally biased region" description="Acidic residues" evidence="1">
    <location>
        <begin position="188"/>
        <end position="209"/>
    </location>
</feature>
<name>A0A1Y1JKG4_PLAGO</name>
<dbReference type="OrthoDB" id="10250354at2759"/>
<dbReference type="SMART" id="SM00271">
    <property type="entry name" value="DnaJ"/>
    <property type="match status" value="1"/>
</dbReference>
<feature type="domain" description="J" evidence="2">
    <location>
        <begin position="14"/>
        <end position="90"/>
    </location>
</feature>
<feature type="region of interest" description="Disordered" evidence="1">
    <location>
        <begin position="142"/>
        <end position="210"/>
    </location>
</feature>